<evidence type="ECO:0000256" key="1">
    <source>
        <dbReference type="ARBA" id="ARBA00010733"/>
    </source>
</evidence>
<evidence type="ECO:0000313" key="6">
    <source>
        <dbReference type="Proteomes" id="UP001161247"/>
    </source>
</evidence>
<dbReference type="PANTHER" id="PTHR31174">
    <property type="entry name" value="SEED MATURATION FAMILY PROTEIN"/>
    <property type="match status" value="1"/>
</dbReference>
<proteinExistence type="inferred from homology"/>
<name>A0AAV1DL92_OLDCO</name>
<dbReference type="InterPro" id="IPR042971">
    <property type="entry name" value="LEA_SMP"/>
</dbReference>
<feature type="region of interest" description="Disordered" evidence="3">
    <location>
        <begin position="1"/>
        <end position="21"/>
    </location>
</feature>
<feature type="domain" description="SMP" evidence="4">
    <location>
        <begin position="208"/>
        <end position="262"/>
    </location>
</feature>
<sequence>MSQGGQDQPRRPQSETEPVPIKYGDVFDVHGKLADEPVAPGDAATVQEAENIVVGKVQEGGPGSVMQSAADINERRGVVRHDQATSFVTDVGVTISEAEIDGRRIITEAVGGEVVGQYTLPKEGDVKGTRTVPDLPVDPTAVTIGEALEAAGLSAGDKVLDQGDAAAIHVAEMRATGLDTVMPGGIAAEAQSAAAHNAGRTTRDDDKITLGAVLEDATSKLVDDKPVTREDAEGVVAAETRNRPDLATFPGGVAASVTAAAKSMMSQGGQPETESIKSGEVLAVSASQLDEKPASPPADAAAGLEADGTVIGLIQIQECSSQAEIMFQATVEGEKSRGQIITQLAVDEEDVVGQCSVSKKEDLVIITRTSSVPDSPVDPTAVTVEQALEAAGLSAGEDDQGASFIVEMRESGFERLMPGGLAAEIQSVAARKVRRITRDDDKIVLKAAADKLMDEEYAEGFIAEILKNTPSLAS</sequence>
<feature type="domain" description="SMP" evidence="4">
    <location>
        <begin position="21"/>
        <end position="75"/>
    </location>
</feature>
<accession>A0AAV1DL92</accession>
<evidence type="ECO:0000259" key="4">
    <source>
        <dbReference type="Pfam" id="PF04927"/>
    </source>
</evidence>
<reference evidence="5" key="1">
    <citation type="submission" date="2023-03" db="EMBL/GenBank/DDBJ databases">
        <authorList>
            <person name="Julca I."/>
        </authorList>
    </citation>
    <scope>NUCLEOTIDE SEQUENCE</scope>
</reference>
<evidence type="ECO:0000313" key="5">
    <source>
        <dbReference type="EMBL" id="CAI9107811.1"/>
    </source>
</evidence>
<dbReference type="Proteomes" id="UP001161247">
    <property type="component" value="Chromosome 5"/>
</dbReference>
<dbReference type="AlphaFoldDB" id="A0AAV1DL92"/>
<evidence type="ECO:0000256" key="2">
    <source>
        <dbReference type="ARBA" id="ARBA00022737"/>
    </source>
</evidence>
<dbReference type="InterPro" id="IPR007011">
    <property type="entry name" value="LEA_SMP_dom"/>
</dbReference>
<keyword evidence="2" id="KW-0677">Repeat</keyword>
<dbReference type="PANTHER" id="PTHR31174:SF31">
    <property type="entry name" value="LATE EMBRYOGENESIS ABUNDANT PROTEIN 3"/>
    <property type="match status" value="1"/>
</dbReference>
<protein>
    <submittedName>
        <fullName evidence="5">OLC1v1007272C1</fullName>
    </submittedName>
</protein>
<keyword evidence="6" id="KW-1185">Reference proteome</keyword>
<dbReference type="EMBL" id="OX459122">
    <property type="protein sequence ID" value="CAI9107811.1"/>
    <property type="molecule type" value="Genomic_DNA"/>
</dbReference>
<comment type="similarity">
    <text evidence="1">Belongs to the LEA type SMP family.</text>
</comment>
<feature type="domain" description="SMP" evidence="4">
    <location>
        <begin position="142"/>
        <end position="198"/>
    </location>
</feature>
<evidence type="ECO:0000256" key="3">
    <source>
        <dbReference type="SAM" id="MobiDB-lite"/>
    </source>
</evidence>
<organism evidence="5 6">
    <name type="scientific">Oldenlandia corymbosa var. corymbosa</name>
    <dbReference type="NCBI Taxonomy" id="529605"/>
    <lineage>
        <taxon>Eukaryota</taxon>
        <taxon>Viridiplantae</taxon>
        <taxon>Streptophyta</taxon>
        <taxon>Embryophyta</taxon>
        <taxon>Tracheophyta</taxon>
        <taxon>Spermatophyta</taxon>
        <taxon>Magnoliopsida</taxon>
        <taxon>eudicotyledons</taxon>
        <taxon>Gunneridae</taxon>
        <taxon>Pentapetalae</taxon>
        <taxon>asterids</taxon>
        <taxon>lamiids</taxon>
        <taxon>Gentianales</taxon>
        <taxon>Rubiaceae</taxon>
        <taxon>Rubioideae</taxon>
        <taxon>Spermacoceae</taxon>
        <taxon>Hedyotis-Oldenlandia complex</taxon>
        <taxon>Oldenlandia</taxon>
    </lineage>
</organism>
<gene>
    <name evidence="5" type="ORF">OLC1_LOCUS16026</name>
</gene>
<dbReference type="Pfam" id="PF04927">
    <property type="entry name" value="SMP"/>
    <property type="match status" value="3"/>
</dbReference>